<dbReference type="WBParaSite" id="L893_g10507.t1">
    <property type="protein sequence ID" value="L893_g10507.t1"/>
    <property type="gene ID" value="L893_g10507"/>
</dbReference>
<keyword evidence="1" id="KW-1185">Reference proteome</keyword>
<evidence type="ECO:0000313" key="2">
    <source>
        <dbReference type="WBParaSite" id="L893_g10507.t1"/>
    </source>
</evidence>
<accession>A0A1I7XXK2</accession>
<protein>
    <submittedName>
        <fullName evidence="2">CMP/dCMP-type deaminase domain-containing protein</fullName>
    </submittedName>
</protein>
<organism evidence="1 2">
    <name type="scientific">Steinernema glaseri</name>
    <dbReference type="NCBI Taxonomy" id="37863"/>
    <lineage>
        <taxon>Eukaryota</taxon>
        <taxon>Metazoa</taxon>
        <taxon>Ecdysozoa</taxon>
        <taxon>Nematoda</taxon>
        <taxon>Chromadorea</taxon>
        <taxon>Rhabditida</taxon>
        <taxon>Tylenchina</taxon>
        <taxon>Panagrolaimomorpha</taxon>
        <taxon>Strongyloidoidea</taxon>
        <taxon>Steinernematidae</taxon>
        <taxon>Steinernema</taxon>
    </lineage>
</organism>
<reference evidence="2" key="1">
    <citation type="submission" date="2016-11" db="UniProtKB">
        <authorList>
            <consortium name="WormBaseParasite"/>
        </authorList>
    </citation>
    <scope>IDENTIFICATION</scope>
</reference>
<sequence>MKKQGAKRKLYTALPPDPPAEEYASLCPPDCALMGRQAVNRLEDRWSALIMSIRSGPDMKEPLLTRSKAEQSHESMRSKMAADPFTLSLGAQRSSAMPKSTPKGEEVERKTVIEMRTCSRQSGQSLSVTLVDMFAQKSTALSLQRRWERRFFFGSCAPIQEATGFCDEPHGDHSRNRDNATLAMFAGAINGCVMAFAKNGQVYGSEAAASLMRRMPAGQMLNTIQSAFKEAKVQEGQKIIFP</sequence>
<dbReference type="AlphaFoldDB" id="A0A1I7XXK2"/>
<dbReference type="Proteomes" id="UP000095287">
    <property type="component" value="Unplaced"/>
</dbReference>
<name>A0A1I7XXK2_9BILA</name>
<proteinExistence type="predicted"/>
<evidence type="ECO:0000313" key="1">
    <source>
        <dbReference type="Proteomes" id="UP000095287"/>
    </source>
</evidence>